<dbReference type="EMBL" id="CM023484">
    <property type="protein sequence ID" value="KAH6933198.1"/>
    <property type="molecule type" value="Genomic_DNA"/>
</dbReference>
<proteinExistence type="predicted"/>
<accession>A0ACB7SHI9</accession>
<evidence type="ECO:0000313" key="2">
    <source>
        <dbReference type="Proteomes" id="UP000821845"/>
    </source>
</evidence>
<keyword evidence="2" id="KW-1185">Reference proteome</keyword>
<dbReference type="Proteomes" id="UP000821845">
    <property type="component" value="Chromosome 4"/>
</dbReference>
<sequence length="130" mass="14048">MDSFQRHGGLLIDEIKLSEHLSLESNGTLEGLVDLGKFTSESNLAEAHEVLSECGHGTEHGAIVVQTSDSRLVYYKAGYVARKSIASKKCTECSQQLLQDENNAPPAVASLTTSKDEEACFTHQPSSVHS</sequence>
<name>A0ACB7SHI9_HYAAI</name>
<reference evidence="1" key="1">
    <citation type="submission" date="2020-05" db="EMBL/GenBank/DDBJ databases">
        <title>Large-scale comparative analyses of tick genomes elucidate their genetic diversity and vector capacities.</title>
        <authorList>
            <person name="Jia N."/>
            <person name="Wang J."/>
            <person name="Shi W."/>
            <person name="Du L."/>
            <person name="Sun Y."/>
            <person name="Zhan W."/>
            <person name="Jiang J."/>
            <person name="Wang Q."/>
            <person name="Zhang B."/>
            <person name="Ji P."/>
            <person name="Sakyi L.B."/>
            <person name="Cui X."/>
            <person name="Yuan T."/>
            <person name="Jiang B."/>
            <person name="Yang W."/>
            <person name="Lam T.T.-Y."/>
            <person name="Chang Q."/>
            <person name="Ding S."/>
            <person name="Wang X."/>
            <person name="Zhu J."/>
            <person name="Ruan X."/>
            <person name="Zhao L."/>
            <person name="Wei J."/>
            <person name="Que T."/>
            <person name="Du C."/>
            <person name="Cheng J."/>
            <person name="Dai P."/>
            <person name="Han X."/>
            <person name="Huang E."/>
            <person name="Gao Y."/>
            <person name="Liu J."/>
            <person name="Shao H."/>
            <person name="Ye R."/>
            <person name="Li L."/>
            <person name="Wei W."/>
            <person name="Wang X."/>
            <person name="Wang C."/>
            <person name="Yang T."/>
            <person name="Huo Q."/>
            <person name="Li W."/>
            <person name="Guo W."/>
            <person name="Chen H."/>
            <person name="Zhou L."/>
            <person name="Ni X."/>
            <person name="Tian J."/>
            <person name="Zhou Y."/>
            <person name="Sheng Y."/>
            <person name="Liu T."/>
            <person name="Pan Y."/>
            <person name="Xia L."/>
            <person name="Li J."/>
            <person name="Zhao F."/>
            <person name="Cao W."/>
        </authorList>
    </citation>
    <scope>NUCLEOTIDE SEQUENCE</scope>
    <source>
        <strain evidence="1">Hyas-2018</strain>
    </source>
</reference>
<evidence type="ECO:0000313" key="1">
    <source>
        <dbReference type="EMBL" id="KAH6933198.1"/>
    </source>
</evidence>
<comment type="caution">
    <text evidence="1">The sequence shown here is derived from an EMBL/GenBank/DDBJ whole genome shotgun (WGS) entry which is preliminary data.</text>
</comment>
<gene>
    <name evidence="1" type="ORF">HPB50_013335</name>
</gene>
<protein>
    <submittedName>
        <fullName evidence="1">Uncharacterized protein</fullName>
    </submittedName>
</protein>
<organism evidence="1 2">
    <name type="scientific">Hyalomma asiaticum</name>
    <name type="common">Tick</name>
    <dbReference type="NCBI Taxonomy" id="266040"/>
    <lineage>
        <taxon>Eukaryota</taxon>
        <taxon>Metazoa</taxon>
        <taxon>Ecdysozoa</taxon>
        <taxon>Arthropoda</taxon>
        <taxon>Chelicerata</taxon>
        <taxon>Arachnida</taxon>
        <taxon>Acari</taxon>
        <taxon>Parasitiformes</taxon>
        <taxon>Ixodida</taxon>
        <taxon>Ixodoidea</taxon>
        <taxon>Ixodidae</taxon>
        <taxon>Hyalomminae</taxon>
        <taxon>Hyalomma</taxon>
    </lineage>
</organism>